<dbReference type="AlphaFoldDB" id="A0A914EHT7"/>
<feature type="domain" description="N-end rule aminoacyl transferase C-terminal" evidence="7">
    <location>
        <begin position="74"/>
        <end position="193"/>
    </location>
</feature>
<comment type="similarity">
    <text evidence="1">Belongs to the R-transferase family.</text>
</comment>
<evidence type="ECO:0000259" key="7">
    <source>
        <dbReference type="Pfam" id="PF04377"/>
    </source>
</evidence>
<evidence type="ECO:0000256" key="4">
    <source>
        <dbReference type="ARBA" id="ARBA00022786"/>
    </source>
</evidence>
<dbReference type="WBParaSite" id="ACRNAN_scaffold846.g13555.t1">
    <property type="protein sequence ID" value="ACRNAN_scaffold846.g13555.t1"/>
    <property type="gene ID" value="ACRNAN_scaffold846.g13555"/>
</dbReference>
<dbReference type="InterPro" id="IPR007472">
    <property type="entry name" value="N-end_Aminoacyl_Trfase_C"/>
</dbReference>
<dbReference type="EC" id="2.3.2.8" evidence="2"/>
<evidence type="ECO:0000256" key="1">
    <source>
        <dbReference type="ARBA" id="ARBA00009991"/>
    </source>
</evidence>
<dbReference type="GO" id="GO:0005737">
    <property type="term" value="C:cytoplasm"/>
    <property type="evidence" value="ECO:0007669"/>
    <property type="project" value="TreeGrafter"/>
</dbReference>
<dbReference type="InterPro" id="IPR017137">
    <property type="entry name" value="Arg-tRNA-P_Trfase_1_euk"/>
</dbReference>
<organism evidence="8 9">
    <name type="scientific">Acrobeloides nanus</name>
    <dbReference type="NCBI Taxonomy" id="290746"/>
    <lineage>
        <taxon>Eukaryota</taxon>
        <taxon>Metazoa</taxon>
        <taxon>Ecdysozoa</taxon>
        <taxon>Nematoda</taxon>
        <taxon>Chromadorea</taxon>
        <taxon>Rhabditida</taxon>
        <taxon>Tylenchina</taxon>
        <taxon>Cephalobomorpha</taxon>
        <taxon>Cephaloboidea</taxon>
        <taxon>Cephalobidae</taxon>
        <taxon>Acrobeloides</taxon>
    </lineage>
</organism>
<sequence length="276" mass="32679">MNELIDMGWRREGNNLYKTYMECCHTYALRLNAQNFKLSKNHRKILNHINDFFKFGNETSENTGRNIKNSKQNKGTNNQQDTSLEAYIRRIFENSEAHKLEHFGTFHRQYLIDGKLVGVEVFDTLLNYVVGQTLYYDPDLSHLNLGTFMILNQILYTQQLSKILEKPIYFSSGLYNHCFKKHHYKLQFASEILCCDTQKWITLDKSLLQMLDNEEKIMCEDSSSIEKPEIFSIPCLYNGKVVIEEFVLFALVQFMNILLHKKYYNRYDSFYIKKCG</sequence>
<keyword evidence="5" id="KW-0012">Acyltransferase</keyword>
<evidence type="ECO:0000313" key="9">
    <source>
        <dbReference type="WBParaSite" id="ACRNAN_scaffold846.g13555.t1"/>
    </source>
</evidence>
<dbReference type="Pfam" id="PF04376">
    <property type="entry name" value="ATE_N"/>
    <property type="match status" value="1"/>
</dbReference>
<dbReference type="PANTHER" id="PTHR21367">
    <property type="entry name" value="ARGININE-TRNA-PROTEIN TRANSFERASE 1"/>
    <property type="match status" value="1"/>
</dbReference>
<protein>
    <recommendedName>
        <fullName evidence="2">arginyltransferase</fullName>
        <ecNumber evidence="2">2.3.2.8</ecNumber>
    </recommendedName>
</protein>
<proteinExistence type="inferred from homology"/>
<evidence type="ECO:0000259" key="6">
    <source>
        <dbReference type="Pfam" id="PF04376"/>
    </source>
</evidence>
<accession>A0A914EHT7</accession>
<keyword evidence="3" id="KW-0808">Transferase</keyword>
<evidence type="ECO:0000256" key="3">
    <source>
        <dbReference type="ARBA" id="ARBA00022679"/>
    </source>
</evidence>
<dbReference type="InterPro" id="IPR030700">
    <property type="entry name" value="N-end_Aminoacyl_Trfase"/>
</dbReference>
<dbReference type="Pfam" id="PF04377">
    <property type="entry name" value="ATE_C"/>
    <property type="match status" value="1"/>
</dbReference>
<dbReference type="PIRSF" id="PIRSF037207">
    <property type="entry name" value="ATE1_euk"/>
    <property type="match status" value="1"/>
</dbReference>
<keyword evidence="8" id="KW-1185">Reference proteome</keyword>
<dbReference type="Proteomes" id="UP000887540">
    <property type="component" value="Unplaced"/>
</dbReference>
<dbReference type="PANTHER" id="PTHR21367:SF1">
    <property type="entry name" value="ARGINYL-TRNA--PROTEIN TRANSFERASE 1"/>
    <property type="match status" value="1"/>
</dbReference>
<name>A0A914EHT7_9BILA</name>
<evidence type="ECO:0000256" key="5">
    <source>
        <dbReference type="ARBA" id="ARBA00023315"/>
    </source>
</evidence>
<dbReference type="InterPro" id="IPR007471">
    <property type="entry name" value="N-end_Aminoacyl_Trfase_N"/>
</dbReference>
<dbReference type="GO" id="GO:0004057">
    <property type="term" value="F:arginyl-tRNA--protein transferase activity"/>
    <property type="evidence" value="ECO:0007669"/>
    <property type="project" value="UniProtKB-EC"/>
</dbReference>
<evidence type="ECO:0000313" key="8">
    <source>
        <dbReference type="Proteomes" id="UP000887540"/>
    </source>
</evidence>
<keyword evidence="4" id="KW-0833">Ubl conjugation pathway</keyword>
<feature type="domain" description="N-end aminoacyl transferase N-terminal" evidence="6">
    <location>
        <begin position="2"/>
        <end position="44"/>
    </location>
</feature>
<reference evidence="9" key="1">
    <citation type="submission" date="2022-11" db="UniProtKB">
        <authorList>
            <consortium name="WormBaseParasite"/>
        </authorList>
    </citation>
    <scope>IDENTIFICATION</scope>
</reference>
<evidence type="ECO:0000256" key="2">
    <source>
        <dbReference type="ARBA" id="ARBA00012025"/>
    </source>
</evidence>